<accession>A0A4C1V6C4</accession>
<name>A0A4C1V6C4_EUMVA</name>
<sequence>MGEYNVDEMYVFLRIILSVGVIVKTPIEDYWNTTKDVFEIPAGVGIKTYEICETETGYLWRYEVLADKLRINTNIEAPLVGKLFTLMLNLLKDLEYRDHIVWVDYFYKSPALASCTSVDVEMVVLQDKRRVCLMSTYPDDYFVNSKGGKTLGMVHNYNLRMADKKKNQMLAFYQVPRK</sequence>
<dbReference type="InterPro" id="IPR029526">
    <property type="entry name" value="PGBD"/>
</dbReference>
<evidence type="ECO:0000313" key="3">
    <source>
        <dbReference type="Proteomes" id="UP000299102"/>
    </source>
</evidence>
<gene>
    <name evidence="2" type="ORF">EVAR_25413_1</name>
</gene>
<dbReference type="EMBL" id="BGZK01000279">
    <property type="protein sequence ID" value="GBP33812.1"/>
    <property type="molecule type" value="Genomic_DNA"/>
</dbReference>
<organism evidence="2 3">
    <name type="scientific">Eumeta variegata</name>
    <name type="common">Bagworm moth</name>
    <name type="synonym">Eumeta japonica</name>
    <dbReference type="NCBI Taxonomy" id="151549"/>
    <lineage>
        <taxon>Eukaryota</taxon>
        <taxon>Metazoa</taxon>
        <taxon>Ecdysozoa</taxon>
        <taxon>Arthropoda</taxon>
        <taxon>Hexapoda</taxon>
        <taxon>Insecta</taxon>
        <taxon>Pterygota</taxon>
        <taxon>Neoptera</taxon>
        <taxon>Endopterygota</taxon>
        <taxon>Lepidoptera</taxon>
        <taxon>Glossata</taxon>
        <taxon>Ditrysia</taxon>
        <taxon>Tineoidea</taxon>
        <taxon>Psychidae</taxon>
        <taxon>Oiketicinae</taxon>
        <taxon>Eumeta</taxon>
    </lineage>
</organism>
<evidence type="ECO:0000259" key="1">
    <source>
        <dbReference type="Pfam" id="PF13843"/>
    </source>
</evidence>
<reference evidence="2 3" key="1">
    <citation type="journal article" date="2019" name="Commun. Biol.">
        <title>The bagworm genome reveals a unique fibroin gene that provides high tensile strength.</title>
        <authorList>
            <person name="Kono N."/>
            <person name="Nakamura H."/>
            <person name="Ohtoshi R."/>
            <person name="Tomita M."/>
            <person name="Numata K."/>
            <person name="Arakawa K."/>
        </authorList>
    </citation>
    <scope>NUCLEOTIDE SEQUENCE [LARGE SCALE GENOMIC DNA]</scope>
</reference>
<evidence type="ECO:0000313" key="2">
    <source>
        <dbReference type="EMBL" id="GBP33812.1"/>
    </source>
</evidence>
<dbReference type="OrthoDB" id="75807at2759"/>
<dbReference type="Proteomes" id="UP000299102">
    <property type="component" value="Unassembled WGS sequence"/>
</dbReference>
<dbReference type="AlphaFoldDB" id="A0A4C1V6C4"/>
<feature type="domain" description="PiggyBac transposable element-derived protein" evidence="1">
    <location>
        <begin position="41"/>
        <end position="114"/>
    </location>
</feature>
<protein>
    <recommendedName>
        <fullName evidence="1">PiggyBac transposable element-derived protein domain-containing protein</fullName>
    </recommendedName>
</protein>
<keyword evidence="3" id="KW-1185">Reference proteome</keyword>
<dbReference type="Pfam" id="PF13843">
    <property type="entry name" value="DDE_Tnp_1_7"/>
    <property type="match status" value="1"/>
</dbReference>
<comment type="caution">
    <text evidence="2">The sequence shown here is derived from an EMBL/GenBank/DDBJ whole genome shotgun (WGS) entry which is preliminary data.</text>
</comment>
<proteinExistence type="predicted"/>